<gene>
    <name evidence="2" type="primary">LOC110120119</name>
</gene>
<dbReference type="AlphaFoldDB" id="A0A9C6W7V1"/>
<reference evidence="2" key="1">
    <citation type="submission" date="2025-08" db="UniProtKB">
        <authorList>
            <consortium name="RefSeq"/>
        </authorList>
    </citation>
    <scope>IDENTIFICATION</scope>
</reference>
<keyword evidence="1" id="KW-1185">Reference proteome</keyword>
<protein>
    <submittedName>
        <fullName evidence="2">Uncharacterized protein LOC110120119</fullName>
    </submittedName>
</protein>
<proteinExistence type="predicted"/>
<accession>A0A9C6W7V1</accession>
<dbReference type="GeneID" id="110120119"/>
<dbReference type="Proteomes" id="UP000835206">
    <property type="component" value="Chromosome 10"/>
</dbReference>
<dbReference type="RefSeq" id="XP_048265412.1">
    <property type="nucleotide sequence ID" value="XM_048409455.1"/>
</dbReference>
<dbReference type="OrthoDB" id="6690373at2759"/>
<evidence type="ECO:0000313" key="1">
    <source>
        <dbReference type="Proteomes" id="UP000835206"/>
    </source>
</evidence>
<organism evidence="1 2">
    <name type="scientific">Bombus terrestris</name>
    <name type="common">Buff-tailed bumblebee</name>
    <name type="synonym">Apis terrestris</name>
    <dbReference type="NCBI Taxonomy" id="30195"/>
    <lineage>
        <taxon>Eukaryota</taxon>
        <taxon>Metazoa</taxon>
        <taxon>Ecdysozoa</taxon>
        <taxon>Arthropoda</taxon>
        <taxon>Hexapoda</taxon>
        <taxon>Insecta</taxon>
        <taxon>Pterygota</taxon>
        <taxon>Neoptera</taxon>
        <taxon>Endopterygota</taxon>
        <taxon>Hymenoptera</taxon>
        <taxon>Apocrita</taxon>
        <taxon>Aculeata</taxon>
        <taxon>Apoidea</taxon>
        <taxon>Anthophila</taxon>
        <taxon>Apidae</taxon>
        <taxon>Bombus</taxon>
        <taxon>Bombus</taxon>
    </lineage>
</organism>
<sequence length="208" mass="24159">MRHINLSITALEALAQYGQSLQVSQLTACRVLEISHLLALPQPDSMNSEPSTVNLTMHLHQVLQVQKENKLMILQDLMEHCSKHIVLPKHFNDLMNNNCIRKKDFYKATKNFKNFLSNSILSISQMEKLHQQYNTILSNYQRSRCMLDLELPKLINMHLMALCEGFEKITKVFDNKDGDNEIVALFKLIREKLYIKDSNTGNRNMIRT</sequence>
<dbReference type="KEGG" id="bter:110120119"/>
<evidence type="ECO:0000313" key="2">
    <source>
        <dbReference type="RefSeq" id="XP_048265412.1"/>
    </source>
</evidence>
<name>A0A9C6W7V1_BOMTE</name>